<dbReference type="Gene3D" id="3.30.450.20">
    <property type="entry name" value="PAS domain"/>
    <property type="match status" value="1"/>
</dbReference>
<dbReference type="InterPro" id="IPR035965">
    <property type="entry name" value="PAS-like_dom_sf"/>
</dbReference>
<keyword evidence="3" id="KW-0862">Zinc</keyword>
<evidence type="ECO:0000313" key="11">
    <source>
        <dbReference type="Proteomes" id="UP000789706"/>
    </source>
</evidence>
<dbReference type="PANTHER" id="PTHR47172:SF24">
    <property type="entry name" value="GATA ZINC FINGER DOMAIN-CONTAINING PROTEIN 14-RELATED"/>
    <property type="match status" value="1"/>
</dbReference>
<proteinExistence type="predicted"/>
<evidence type="ECO:0000259" key="9">
    <source>
        <dbReference type="PROSITE" id="PS50114"/>
    </source>
</evidence>
<feature type="domain" description="PAS" evidence="8">
    <location>
        <begin position="21"/>
        <end position="67"/>
    </location>
</feature>
<dbReference type="PANTHER" id="PTHR47172">
    <property type="entry name" value="OS01G0976800 PROTEIN"/>
    <property type="match status" value="1"/>
</dbReference>
<evidence type="ECO:0000259" key="8">
    <source>
        <dbReference type="PROSITE" id="PS50112"/>
    </source>
</evidence>
<dbReference type="PROSITE" id="PS50114">
    <property type="entry name" value="GATA_ZN_FINGER_2"/>
    <property type="match status" value="1"/>
</dbReference>
<organism evidence="10 11">
    <name type="scientific">Diversispora eburnea</name>
    <dbReference type="NCBI Taxonomy" id="1213867"/>
    <lineage>
        <taxon>Eukaryota</taxon>
        <taxon>Fungi</taxon>
        <taxon>Fungi incertae sedis</taxon>
        <taxon>Mucoromycota</taxon>
        <taxon>Glomeromycotina</taxon>
        <taxon>Glomeromycetes</taxon>
        <taxon>Diversisporales</taxon>
        <taxon>Diversisporaceae</taxon>
        <taxon>Diversispora</taxon>
    </lineage>
</organism>
<keyword evidence="1" id="KW-0479">Metal-binding</keyword>
<evidence type="ECO:0000256" key="4">
    <source>
        <dbReference type="ARBA" id="ARBA00023015"/>
    </source>
</evidence>
<evidence type="ECO:0000256" key="7">
    <source>
        <dbReference type="SAM" id="MobiDB-lite"/>
    </source>
</evidence>
<dbReference type="CDD" id="cd00202">
    <property type="entry name" value="ZnF_GATA"/>
    <property type="match status" value="1"/>
</dbReference>
<name>A0A9N8V589_9GLOM</name>
<dbReference type="GO" id="GO:0043565">
    <property type="term" value="F:sequence-specific DNA binding"/>
    <property type="evidence" value="ECO:0007669"/>
    <property type="project" value="InterPro"/>
</dbReference>
<gene>
    <name evidence="10" type="ORF">DEBURN_LOCUS1248</name>
</gene>
<dbReference type="OrthoDB" id="2162994at2759"/>
<dbReference type="SMART" id="SM00401">
    <property type="entry name" value="ZnF_GATA"/>
    <property type="match status" value="1"/>
</dbReference>
<evidence type="ECO:0000256" key="6">
    <source>
        <dbReference type="PROSITE-ProRule" id="PRU00094"/>
    </source>
</evidence>
<evidence type="ECO:0000256" key="1">
    <source>
        <dbReference type="ARBA" id="ARBA00022723"/>
    </source>
</evidence>
<sequence>MSSSSPPICFWSLLSIKTLCFVYISPWLSKALGSEQNLLLGTSFFDYFHPEEQALARRDLSEFVKKKSLTCSITRCQYNNVSSMRRKLQQSSIMNSPQSPPQNSFKNVSSISTTISNDYEIMNVGMYVVSHDIVLACFNSDLLYNSGESEFTKEELNKLFTFLHKHSLTERIPQEIFLEEPNRIFQILDTNSKDLLFTWPDPTIPGSHKVLDVSYNKEDFSRLLLEDNITNCLQSVHDKRVLLLKSGKYSQVESVIIPYGDIIFACFQILPSSSSVVSISLGGPSIIRPKAKSAPCSPATNICISTKRLRSPGEVNNIRYFPSLTNEFNLDQRSSKRQRHQLIDIPNKKELEFVPLLPPKTYQQLQYPPSIPPPTPSLLLTQPKEQPHQQNINANAAHGKKCESCHTSSSPEWRRGPTGHKTLCNACGLRYSRTLARENRKREQQQREQEQRFREQRERDERAREKAEALMMQRIIEPYNQYNNLRVLLTKEITHINYNVHLNKSIMIDQTGRFASAAMNNVMNNMPPPPNTYPKAYYGRAQ</sequence>
<keyword evidence="2 6" id="KW-0863">Zinc-finger</keyword>
<dbReference type="InterPro" id="IPR000014">
    <property type="entry name" value="PAS"/>
</dbReference>
<keyword evidence="4" id="KW-0805">Transcription regulation</keyword>
<dbReference type="Proteomes" id="UP000789706">
    <property type="component" value="Unassembled WGS sequence"/>
</dbReference>
<dbReference type="Gene3D" id="3.30.50.10">
    <property type="entry name" value="Erythroid Transcription Factor GATA-1, subunit A"/>
    <property type="match status" value="1"/>
</dbReference>
<dbReference type="EMBL" id="CAJVPK010000053">
    <property type="protein sequence ID" value="CAG8438606.1"/>
    <property type="molecule type" value="Genomic_DNA"/>
</dbReference>
<feature type="domain" description="GATA-type" evidence="9">
    <location>
        <begin position="396"/>
        <end position="431"/>
    </location>
</feature>
<feature type="region of interest" description="Disordered" evidence="7">
    <location>
        <begin position="438"/>
        <end position="461"/>
    </location>
</feature>
<dbReference type="InterPro" id="IPR013088">
    <property type="entry name" value="Znf_NHR/GATA"/>
</dbReference>
<evidence type="ECO:0000256" key="5">
    <source>
        <dbReference type="ARBA" id="ARBA00023163"/>
    </source>
</evidence>
<dbReference type="Pfam" id="PF00320">
    <property type="entry name" value="GATA"/>
    <property type="match status" value="1"/>
</dbReference>
<accession>A0A9N8V589</accession>
<dbReference type="GO" id="GO:0008270">
    <property type="term" value="F:zinc ion binding"/>
    <property type="evidence" value="ECO:0007669"/>
    <property type="project" value="UniProtKB-KW"/>
</dbReference>
<dbReference type="AlphaFoldDB" id="A0A9N8V589"/>
<reference evidence="10" key="1">
    <citation type="submission" date="2021-06" db="EMBL/GenBank/DDBJ databases">
        <authorList>
            <person name="Kallberg Y."/>
            <person name="Tangrot J."/>
            <person name="Rosling A."/>
        </authorList>
    </citation>
    <scope>NUCLEOTIDE SEQUENCE</scope>
    <source>
        <strain evidence="10">AZ414A</strain>
    </source>
</reference>
<dbReference type="PROSITE" id="PS00344">
    <property type="entry name" value="GATA_ZN_FINGER_1"/>
    <property type="match status" value="1"/>
</dbReference>
<dbReference type="GO" id="GO:0006355">
    <property type="term" value="P:regulation of DNA-templated transcription"/>
    <property type="evidence" value="ECO:0007669"/>
    <property type="project" value="InterPro"/>
</dbReference>
<evidence type="ECO:0000256" key="3">
    <source>
        <dbReference type="ARBA" id="ARBA00022833"/>
    </source>
</evidence>
<evidence type="ECO:0000256" key="2">
    <source>
        <dbReference type="ARBA" id="ARBA00022771"/>
    </source>
</evidence>
<evidence type="ECO:0000313" key="10">
    <source>
        <dbReference type="EMBL" id="CAG8438606.1"/>
    </source>
</evidence>
<dbReference type="SUPFAM" id="SSF55785">
    <property type="entry name" value="PYP-like sensor domain (PAS domain)"/>
    <property type="match status" value="1"/>
</dbReference>
<dbReference type="PROSITE" id="PS50112">
    <property type="entry name" value="PAS"/>
    <property type="match status" value="1"/>
</dbReference>
<protein>
    <submittedName>
        <fullName evidence="10">9716_t:CDS:1</fullName>
    </submittedName>
</protein>
<dbReference type="CDD" id="cd00130">
    <property type="entry name" value="PAS"/>
    <property type="match status" value="1"/>
</dbReference>
<comment type="caution">
    <text evidence="10">The sequence shown here is derived from an EMBL/GenBank/DDBJ whole genome shotgun (WGS) entry which is preliminary data.</text>
</comment>
<feature type="region of interest" description="Disordered" evidence="7">
    <location>
        <begin position="396"/>
        <end position="417"/>
    </location>
</feature>
<dbReference type="InterPro" id="IPR000679">
    <property type="entry name" value="Znf_GATA"/>
</dbReference>
<keyword evidence="5" id="KW-0804">Transcription</keyword>
<dbReference type="SUPFAM" id="SSF57716">
    <property type="entry name" value="Glucocorticoid receptor-like (DNA-binding domain)"/>
    <property type="match status" value="1"/>
</dbReference>
<keyword evidence="11" id="KW-1185">Reference proteome</keyword>